<keyword evidence="8" id="KW-0406">Ion transport</keyword>
<feature type="domain" description="TonB-dependent receptor plug" evidence="14">
    <location>
        <begin position="71"/>
        <end position="170"/>
    </location>
</feature>
<comment type="caution">
    <text evidence="15">The sequence shown here is derived from an EMBL/GenBank/DDBJ whole genome shotgun (WGS) entry which is preliminary data.</text>
</comment>
<dbReference type="Gene3D" id="2.40.170.20">
    <property type="entry name" value="TonB-dependent receptor, beta-barrel domain"/>
    <property type="match status" value="2"/>
</dbReference>
<dbReference type="STRING" id="1548207.AXK11_01420"/>
<evidence type="ECO:0000256" key="2">
    <source>
        <dbReference type="ARBA" id="ARBA00022448"/>
    </source>
</evidence>
<reference evidence="16" key="1">
    <citation type="submission" date="2016-02" db="EMBL/GenBank/DDBJ databases">
        <authorList>
            <person name="Sanders J.G."/>
            <person name="Lin J.Y."/>
            <person name="Wertz J.T."/>
            <person name="Russell J.A."/>
            <person name="Moreau C.S."/>
            <person name="Powell S."/>
        </authorList>
    </citation>
    <scope>NUCLEOTIDE SEQUENCE [LARGE SCALE GENOMIC DNA]</scope>
    <source>
        <strain evidence="16">CAG34</strain>
    </source>
</reference>
<evidence type="ECO:0000256" key="5">
    <source>
        <dbReference type="ARBA" id="ARBA00022692"/>
    </source>
</evidence>
<feature type="chain" id="PRO_5007489655" description="TonB-dependent receptor plug domain-containing protein" evidence="13">
    <location>
        <begin position="23"/>
        <end position="788"/>
    </location>
</feature>
<evidence type="ECO:0000259" key="14">
    <source>
        <dbReference type="Pfam" id="PF07715"/>
    </source>
</evidence>
<sequence>MKLHKLLVPTLLAFGVPLAGLAQNASGLSGPADQALDEELVYLSPFEVSAERANAYTVPVSTSGARIRQALIDTPATINVVSGEFIRDIGATSLIDATQYISGVGHSFLGGASGISDRQVIRGFGIYGSAIDNFVTMNSFQANLDPMVMDRIEIVKGPNAILAPTGAPGGSSTVFTKSPQFERSQTLRLELADEYFGNRIGYDITGPVPGTERFAYRVIAGYQDAHSTVPGKIINKTLNPMLTWAISPKAQLKLKGYLVNWRTEGAAVYPARLRLRPDVASGGVISLDSVDEHFVYDGANGASDAEFRDSHVRRGTVEFTTTLGEHLNLRLAALRHYSHQEAGGFGGSDDPNKVHPKERYNPMTGVYTPGQRWLLQNPSLPHDWVTNPYVATAAPEYGTYVSQRWATSRSHYFNEAHYQMDLAGRWEFGGVGRDALATLQLVVGGMRGRSYDKLRDRKSAPGSVPDWDFSKHPYPTDNPGRPDGVDSISRHLVNPRNTKTQAYGTTQLGLFKDRVLLSGGTSRIWVNRPDWLNMLTDTQGAPLRDHHDTPFYAALVKVLPQVSLYFSHSENAEAGLANNEVFWQKGEQEEVGLKLELFNGRLSITSAYFDLKQDRVITTNPLYFFDNTEPEYFLFDITNRGFELDIVGGITPNLTVIGSFTDMKLREPTGIPQPNIADTTYNGLLKYGFSRGPVKGLSVFAGFNHVGKVAGDRPEMQYTALAELAQISFYLPARTIYNAGASYDYGDLRLQLNVENLADKKTLWQANSRGNFAGYPGRNVRLTLTYSF</sequence>
<keyword evidence="9 11" id="KW-0472">Membrane</keyword>
<comment type="similarity">
    <text evidence="11">Belongs to the TonB-dependent receptor family.</text>
</comment>
<keyword evidence="2 11" id="KW-0813">Transport</keyword>
<dbReference type="PANTHER" id="PTHR32552:SF68">
    <property type="entry name" value="FERRICHROME OUTER MEMBRANE TRANSPORTER_PHAGE RECEPTOR"/>
    <property type="match status" value="1"/>
</dbReference>
<evidence type="ECO:0000256" key="1">
    <source>
        <dbReference type="ARBA" id="ARBA00004571"/>
    </source>
</evidence>
<name>A0A139STT5_9BACT</name>
<evidence type="ECO:0000256" key="3">
    <source>
        <dbReference type="ARBA" id="ARBA00022452"/>
    </source>
</evidence>
<evidence type="ECO:0000256" key="9">
    <source>
        <dbReference type="ARBA" id="ARBA00023136"/>
    </source>
</evidence>
<proteinExistence type="inferred from homology"/>
<dbReference type="SUPFAM" id="SSF56935">
    <property type="entry name" value="Porins"/>
    <property type="match status" value="1"/>
</dbReference>
<keyword evidence="6 13" id="KW-0732">Signal</keyword>
<dbReference type="PANTHER" id="PTHR32552">
    <property type="entry name" value="FERRICHROME IRON RECEPTOR-RELATED"/>
    <property type="match status" value="1"/>
</dbReference>
<feature type="signal peptide" evidence="13">
    <location>
        <begin position="1"/>
        <end position="22"/>
    </location>
</feature>
<protein>
    <recommendedName>
        <fullName evidence="14">TonB-dependent receptor plug domain-containing protein</fullName>
    </recommendedName>
</protein>
<keyword evidence="4" id="KW-0410">Iron transport</keyword>
<evidence type="ECO:0000313" key="15">
    <source>
        <dbReference type="EMBL" id="KXU37986.1"/>
    </source>
</evidence>
<comment type="subcellular location">
    <subcellularLocation>
        <location evidence="1 11">Cell outer membrane</location>
        <topology evidence="1 11">Multi-pass membrane protein</topology>
    </subcellularLocation>
</comment>
<dbReference type="Pfam" id="PF07715">
    <property type="entry name" value="Plug"/>
    <property type="match status" value="1"/>
</dbReference>
<keyword evidence="7" id="KW-0408">Iron</keyword>
<dbReference type="OrthoDB" id="174857at2"/>
<evidence type="ECO:0000256" key="7">
    <source>
        <dbReference type="ARBA" id="ARBA00023004"/>
    </source>
</evidence>
<keyword evidence="3 11" id="KW-1134">Transmembrane beta strand</keyword>
<dbReference type="Gene3D" id="2.170.130.10">
    <property type="entry name" value="TonB-dependent receptor, plug domain"/>
    <property type="match status" value="1"/>
</dbReference>
<dbReference type="GO" id="GO:0009279">
    <property type="term" value="C:cell outer membrane"/>
    <property type="evidence" value="ECO:0007669"/>
    <property type="project" value="UniProtKB-SubCell"/>
</dbReference>
<dbReference type="Proteomes" id="UP000070058">
    <property type="component" value="Unassembled WGS sequence"/>
</dbReference>
<keyword evidence="5 11" id="KW-0812">Transmembrane</keyword>
<evidence type="ECO:0000256" key="4">
    <source>
        <dbReference type="ARBA" id="ARBA00022496"/>
    </source>
</evidence>
<dbReference type="RefSeq" id="WP_068628306.1">
    <property type="nucleotide sequence ID" value="NZ_LSZQ01000010.1"/>
</dbReference>
<evidence type="ECO:0000256" key="11">
    <source>
        <dbReference type="PROSITE-ProRule" id="PRU01360"/>
    </source>
</evidence>
<dbReference type="PROSITE" id="PS52016">
    <property type="entry name" value="TONB_DEPENDENT_REC_3"/>
    <property type="match status" value="1"/>
</dbReference>
<evidence type="ECO:0000256" key="12">
    <source>
        <dbReference type="SAM" id="MobiDB-lite"/>
    </source>
</evidence>
<feature type="region of interest" description="Disordered" evidence="12">
    <location>
        <begin position="453"/>
        <end position="484"/>
    </location>
</feature>
<dbReference type="EMBL" id="LSZQ01000010">
    <property type="protein sequence ID" value="KXU37986.1"/>
    <property type="molecule type" value="Genomic_DNA"/>
</dbReference>
<gene>
    <name evidence="15" type="ORF">AXK11_01420</name>
</gene>
<dbReference type="InterPro" id="IPR012910">
    <property type="entry name" value="Plug_dom"/>
</dbReference>
<dbReference type="AlphaFoldDB" id="A0A139STT5"/>
<dbReference type="InterPro" id="IPR037066">
    <property type="entry name" value="Plug_dom_sf"/>
</dbReference>
<evidence type="ECO:0000256" key="10">
    <source>
        <dbReference type="ARBA" id="ARBA00023237"/>
    </source>
</evidence>
<evidence type="ECO:0000256" key="8">
    <source>
        <dbReference type="ARBA" id="ARBA00023065"/>
    </source>
</evidence>
<evidence type="ECO:0000256" key="6">
    <source>
        <dbReference type="ARBA" id="ARBA00022729"/>
    </source>
</evidence>
<dbReference type="InterPro" id="IPR039426">
    <property type="entry name" value="TonB-dep_rcpt-like"/>
</dbReference>
<organism evidence="15 16">
    <name type="scientific">Cephaloticoccus primus</name>
    <dbReference type="NCBI Taxonomy" id="1548207"/>
    <lineage>
        <taxon>Bacteria</taxon>
        <taxon>Pseudomonadati</taxon>
        <taxon>Verrucomicrobiota</taxon>
        <taxon>Opitutia</taxon>
        <taxon>Opitutales</taxon>
        <taxon>Opitutaceae</taxon>
        <taxon>Cephaloticoccus</taxon>
    </lineage>
</organism>
<evidence type="ECO:0000313" key="16">
    <source>
        <dbReference type="Proteomes" id="UP000070058"/>
    </source>
</evidence>
<accession>A0A139STT5</accession>
<keyword evidence="10 11" id="KW-0998">Cell outer membrane</keyword>
<keyword evidence="16" id="KW-1185">Reference proteome</keyword>
<evidence type="ECO:0000256" key="13">
    <source>
        <dbReference type="SAM" id="SignalP"/>
    </source>
</evidence>
<dbReference type="InterPro" id="IPR036942">
    <property type="entry name" value="Beta-barrel_TonB_sf"/>
</dbReference>
<dbReference type="GO" id="GO:0015344">
    <property type="term" value="F:siderophore uptake transmembrane transporter activity"/>
    <property type="evidence" value="ECO:0007669"/>
    <property type="project" value="TreeGrafter"/>
</dbReference>